<dbReference type="Gene3D" id="3.40.630.30">
    <property type="match status" value="1"/>
</dbReference>
<dbReference type="EC" id="2.3.1.-" evidence="2"/>
<name>A0ABU3BUC1_9BACT</name>
<protein>
    <submittedName>
        <fullName evidence="2">GNAT family N-acetyltransferase</fullName>
        <ecNumber evidence="2">2.3.1.-</ecNumber>
    </submittedName>
</protein>
<gene>
    <name evidence="2" type="ORF">RM540_14135</name>
</gene>
<keyword evidence="2" id="KW-0012">Acyltransferase</keyword>
<dbReference type="RefSeq" id="WP_311665239.1">
    <property type="nucleotide sequence ID" value="NZ_JAVRHT010000041.1"/>
</dbReference>
<evidence type="ECO:0000313" key="2">
    <source>
        <dbReference type="EMBL" id="MDT0632893.1"/>
    </source>
</evidence>
<organism evidence="2 3">
    <name type="scientific">Rubrivirga litoralis</name>
    <dbReference type="NCBI Taxonomy" id="3075598"/>
    <lineage>
        <taxon>Bacteria</taxon>
        <taxon>Pseudomonadati</taxon>
        <taxon>Rhodothermota</taxon>
        <taxon>Rhodothermia</taxon>
        <taxon>Rhodothermales</taxon>
        <taxon>Rubricoccaceae</taxon>
        <taxon>Rubrivirga</taxon>
    </lineage>
</organism>
<feature type="domain" description="N-acetyltransferase" evidence="1">
    <location>
        <begin position="12"/>
        <end position="166"/>
    </location>
</feature>
<sequence length="167" mass="17695">MPDRPAPSESSPTVRRVPAAVVRPLRTAILRPTWTDRLATYPEDDDPGTVHVAAYDGEAVGGVGTIYAEAPPDAHRGEIPPAAYAPGAAWRLRGMATSDAARGSGLGRAVLQECFAAVRNGDGRFLWCNARLGAVPFYERLGMRAVGPEFDIPGIGPHYVMWGGVSG</sequence>
<comment type="caution">
    <text evidence="2">The sequence shown here is derived from an EMBL/GenBank/DDBJ whole genome shotgun (WGS) entry which is preliminary data.</text>
</comment>
<keyword evidence="2" id="KW-0808">Transferase</keyword>
<evidence type="ECO:0000259" key="1">
    <source>
        <dbReference type="PROSITE" id="PS51186"/>
    </source>
</evidence>
<dbReference type="GO" id="GO:0016746">
    <property type="term" value="F:acyltransferase activity"/>
    <property type="evidence" value="ECO:0007669"/>
    <property type="project" value="UniProtKB-KW"/>
</dbReference>
<dbReference type="Pfam" id="PF00583">
    <property type="entry name" value="Acetyltransf_1"/>
    <property type="match status" value="1"/>
</dbReference>
<dbReference type="InterPro" id="IPR000182">
    <property type="entry name" value="GNAT_dom"/>
</dbReference>
<keyword evidence="3" id="KW-1185">Reference proteome</keyword>
<dbReference type="Proteomes" id="UP001267426">
    <property type="component" value="Unassembled WGS sequence"/>
</dbReference>
<accession>A0ABU3BUC1</accession>
<dbReference type="CDD" id="cd04301">
    <property type="entry name" value="NAT_SF"/>
    <property type="match status" value="1"/>
</dbReference>
<reference evidence="2 3" key="1">
    <citation type="submission" date="2023-09" db="EMBL/GenBank/DDBJ databases">
        <authorList>
            <person name="Rey-Velasco X."/>
        </authorList>
    </citation>
    <scope>NUCLEOTIDE SEQUENCE [LARGE SCALE GENOMIC DNA]</scope>
    <source>
        <strain evidence="2 3">F394</strain>
    </source>
</reference>
<dbReference type="InterPro" id="IPR016181">
    <property type="entry name" value="Acyl_CoA_acyltransferase"/>
</dbReference>
<dbReference type="EMBL" id="JAVRHT010000041">
    <property type="protein sequence ID" value="MDT0632893.1"/>
    <property type="molecule type" value="Genomic_DNA"/>
</dbReference>
<evidence type="ECO:0000313" key="3">
    <source>
        <dbReference type="Proteomes" id="UP001267426"/>
    </source>
</evidence>
<dbReference type="PROSITE" id="PS51186">
    <property type="entry name" value="GNAT"/>
    <property type="match status" value="1"/>
</dbReference>
<proteinExistence type="predicted"/>
<dbReference type="SUPFAM" id="SSF55729">
    <property type="entry name" value="Acyl-CoA N-acyltransferases (Nat)"/>
    <property type="match status" value="1"/>
</dbReference>